<protein>
    <submittedName>
        <fullName evidence="6">L-asparaginase</fullName>
    </submittedName>
</protein>
<dbReference type="InterPro" id="IPR041725">
    <property type="entry name" value="L-asparaginase_I"/>
</dbReference>
<reference evidence="6 7" key="1">
    <citation type="submission" date="2016-10" db="EMBL/GenBank/DDBJ databases">
        <authorList>
            <person name="de Groot N.N."/>
        </authorList>
    </citation>
    <scope>NUCLEOTIDE SEQUENCE [LARGE SCALE GENOMIC DNA]</scope>
    <source>
        <strain evidence="6 7">DSM 17862</strain>
    </source>
</reference>
<dbReference type="InterPro" id="IPR040919">
    <property type="entry name" value="Asparaginase_C"/>
</dbReference>
<feature type="domain" description="L-asparaginase N-terminal" evidence="4">
    <location>
        <begin position="2"/>
        <end position="209"/>
    </location>
</feature>
<evidence type="ECO:0000256" key="2">
    <source>
        <dbReference type="PIRSR" id="PIRSR001220-2"/>
    </source>
</evidence>
<evidence type="ECO:0000313" key="7">
    <source>
        <dbReference type="Proteomes" id="UP000199180"/>
    </source>
</evidence>
<dbReference type="PROSITE" id="PS51732">
    <property type="entry name" value="ASN_GLN_ASE_3"/>
    <property type="match status" value="1"/>
</dbReference>
<dbReference type="RefSeq" id="WP_090732564.1">
    <property type="nucleotide sequence ID" value="NZ_FOHO01000002.1"/>
</dbReference>
<dbReference type="AlphaFoldDB" id="A0A1I0AJJ8"/>
<proteinExistence type="predicted"/>
<keyword evidence="7" id="KW-1185">Reference proteome</keyword>
<dbReference type="InterPro" id="IPR027474">
    <property type="entry name" value="L-asparaginase_N"/>
</dbReference>
<dbReference type="CDD" id="cd08963">
    <property type="entry name" value="L-asparaginase_I"/>
    <property type="match status" value="1"/>
</dbReference>
<dbReference type="PRINTS" id="PR00139">
    <property type="entry name" value="ASNGLNASE"/>
</dbReference>
<dbReference type="PANTHER" id="PTHR11707:SF28">
    <property type="entry name" value="60 KDA LYSOPHOSPHOLIPASE"/>
    <property type="match status" value="1"/>
</dbReference>
<sequence length="512" mass="53630">MRICIINTGGTISCVGTPLAPLPAARFADAARDLMMPALAAADPRLRIDFHPGLPFGPDGHDTLDSTNLQPRDWCVMARAVLARYDDYDAFVILHGTDTMDFSGAALSFLLSQFDRLGMGRAVLSKPVILTGSQLPLFRETAQGLVLNAGSDAFANVAGAISAARLRLPEVALFFDGKLLRGNRALKVSSTRFAAFDSPHLPPLAEVGIGCRVGDAPPLPGPAMPKVALDHPDARRSVQDQLTAIDDAIDGLSVVQLPAFPARFAGSPLAAMIRDAVDRGARAIVLEAYGEGNFPAGDVDDPQRGEICAALMQARDAGVLVVDGSRVIGGAVGAFHYAAGAWLAETGAVEAGQMTPVAAYAKALILCAAADHNGWDDDDLRALIRRGLAGETPARDRMGADIDPVLRPGQLLQAVDGAARLVNDPDAGLRLLDAAGDTVWAPAPGHVGQLRLDCRGLRLIAQDGAVLWNDSGTEGPGAVLILRHDDGVPILDLHHADGRVRRVAGFSGQGDT</sequence>
<feature type="active site" evidence="3">
    <location>
        <position position="97"/>
    </location>
</feature>
<dbReference type="GO" id="GO:0004067">
    <property type="term" value="F:asparaginase activity"/>
    <property type="evidence" value="ECO:0007669"/>
    <property type="project" value="UniProtKB-UniRule"/>
</dbReference>
<name>A0A1I0AJJ8_9RHOB</name>
<organism evidence="6 7">
    <name type="scientific">Paracoccus homiensis</name>
    <dbReference type="NCBI Taxonomy" id="364199"/>
    <lineage>
        <taxon>Bacteria</taxon>
        <taxon>Pseudomonadati</taxon>
        <taxon>Pseudomonadota</taxon>
        <taxon>Alphaproteobacteria</taxon>
        <taxon>Rhodobacterales</taxon>
        <taxon>Paracoccaceae</taxon>
        <taxon>Paracoccus</taxon>
    </lineage>
</organism>
<dbReference type="SMART" id="SM00870">
    <property type="entry name" value="Asparaginase"/>
    <property type="match status" value="1"/>
</dbReference>
<evidence type="ECO:0000259" key="5">
    <source>
        <dbReference type="Pfam" id="PF17763"/>
    </source>
</evidence>
<dbReference type="InterPro" id="IPR006034">
    <property type="entry name" value="Asparaginase/glutaminase-like"/>
</dbReference>
<evidence type="ECO:0000256" key="3">
    <source>
        <dbReference type="PROSITE-ProRule" id="PRU10100"/>
    </source>
</evidence>
<dbReference type="PIRSF" id="PIRSF500176">
    <property type="entry name" value="L_ASNase"/>
    <property type="match status" value="1"/>
</dbReference>
<dbReference type="PROSITE" id="PS00917">
    <property type="entry name" value="ASN_GLN_ASE_2"/>
    <property type="match status" value="1"/>
</dbReference>
<feature type="binding site" evidence="2">
    <location>
        <position position="66"/>
    </location>
    <ligand>
        <name>substrate</name>
    </ligand>
</feature>
<gene>
    <name evidence="6" type="ORF">SAMN04489858_102265</name>
</gene>
<evidence type="ECO:0000259" key="4">
    <source>
        <dbReference type="Pfam" id="PF00710"/>
    </source>
</evidence>
<dbReference type="InterPro" id="IPR037152">
    <property type="entry name" value="L-asparaginase_N_sf"/>
</dbReference>
<feature type="domain" description="Asparaginase/glutaminase C-terminal" evidence="5">
    <location>
        <begin position="271"/>
        <end position="369"/>
    </location>
</feature>
<dbReference type="Pfam" id="PF17763">
    <property type="entry name" value="Asparaginase_C"/>
    <property type="match status" value="1"/>
</dbReference>
<dbReference type="SUPFAM" id="SSF53774">
    <property type="entry name" value="Glutaminase/Asparaginase"/>
    <property type="match status" value="1"/>
</dbReference>
<dbReference type="Gene3D" id="3.40.50.40">
    <property type="match status" value="1"/>
</dbReference>
<evidence type="ECO:0000313" key="6">
    <source>
        <dbReference type="EMBL" id="SES94526.1"/>
    </source>
</evidence>
<dbReference type="STRING" id="364199.SAMN04489858_102265"/>
<dbReference type="Gene3D" id="3.40.50.1170">
    <property type="entry name" value="L-asparaginase, N-terminal domain"/>
    <property type="match status" value="1"/>
</dbReference>
<dbReference type="InterPro" id="IPR027473">
    <property type="entry name" value="L-asparaginase_C"/>
</dbReference>
<dbReference type="Pfam" id="PF00710">
    <property type="entry name" value="Asparaginase"/>
    <property type="match status" value="1"/>
</dbReference>
<dbReference type="PANTHER" id="PTHR11707">
    <property type="entry name" value="L-ASPARAGINASE"/>
    <property type="match status" value="1"/>
</dbReference>
<feature type="binding site" evidence="2">
    <location>
        <begin position="97"/>
        <end position="98"/>
    </location>
    <ligand>
        <name>substrate</name>
    </ligand>
</feature>
<dbReference type="EMBL" id="FOHO01000002">
    <property type="protein sequence ID" value="SES94526.1"/>
    <property type="molecule type" value="Genomic_DNA"/>
</dbReference>
<dbReference type="OrthoDB" id="9788068at2"/>
<dbReference type="InterPro" id="IPR036152">
    <property type="entry name" value="Asp/glu_Ase-like_sf"/>
</dbReference>
<dbReference type="PIRSF" id="PIRSF001220">
    <property type="entry name" value="L-ASNase_gatD"/>
    <property type="match status" value="1"/>
</dbReference>
<dbReference type="SFLD" id="SFLDS00057">
    <property type="entry name" value="Glutaminase/Asparaginase"/>
    <property type="match status" value="1"/>
</dbReference>
<evidence type="ECO:0000256" key="1">
    <source>
        <dbReference type="PIRSR" id="PIRSR001220-1"/>
    </source>
</evidence>
<feature type="active site" description="O-isoaspartyl threonine intermediate" evidence="1">
    <location>
        <position position="11"/>
    </location>
</feature>
<dbReference type="InterPro" id="IPR027475">
    <property type="entry name" value="Asparaginase/glutaminase_AS2"/>
</dbReference>
<accession>A0A1I0AJJ8</accession>
<dbReference type="Proteomes" id="UP000199180">
    <property type="component" value="Unassembled WGS sequence"/>
</dbReference>